<comment type="subcellular location">
    <subcellularLocation>
        <location evidence="1">Nucleus</location>
    </subcellularLocation>
</comment>
<feature type="domain" description="RRM" evidence="7">
    <location>
        <begin position="25"/>
        <end position="102"/>
    </location>
</feature>
<evidence type="ECO:0000256" key="3">
    <source>
        <dbReference type="ARBA" id="ARBA00022884"/>
    </source>
</evidence>
<sequence>MTEDDNNIMDSEGNTKYKDGVNRNARLIVRNVSFKATEDNLKEYFSQYGNVEEVKLLKKPDGRLVGCAFIHYTHVPMANKALAATNKKPFLGRPIYVAWAVPQNKYSENVQGNGQKKKFDSTYDDTKKEVKDEETENKLSKDDKDKIRINRKARLIVRNISFKATEESLKEHFDPYGIVQEVKLLKKPDGKLVGCAFVHFKNVPMATQAILNTNLKPFLGRPISVDWAVAKDQYMRHVVNKQTEMQDAVKKEDSSDDEYDNPMNISNESLKQEIKSESDESSDDDEKDDGVDEEENDDDDEDNDDDEDDDDDDGDDDNEDGDDEDGDDEDGDDDKSVTSSQPNFQRTKLNDAEDGCTVFLTNVPFSIDNDQLKAFAEKTGPVKYALVCVDKLTEHSKGSGFIKFVNKEDADRFLALPADELRLDGQVMQVRPALKKENLQTGNKKQPKDNRNLYLVKEGVIVAGTKAAVGVSASDMAKRLALERSKTQMLKNLNRFVSRYRLVVSNLPANYDDAGLRRVCARAAPRATVTEARVMRDLRAGLQRDGKHPSKGYGFVMFTRHEDALACLRKLNNNPDIFDRNNRPIVSFSIEDRTALNARKKRLEKSIANNPLAKKDDESNENKQRNRKRKNTFTPDESYMKKGRFDNKNNKNNWNNKNNQNNSNNQNNQNHRKNRYIKNNRNNQSNQNDEVGRFVKKTTQDAEEYTGLTAKEGSQHNMRSGHKLRAQADIHRQNVKLEKKKSKRAMRLKMAARERIKQPKQKINKSKTVKRNKKRKFNDEII</sequence>
<feature type="non-terminal residue" evidence="8">
    <location>
        <position position="782"/>
    </location>
</feature>
<dbReference type="InterPro" id="IPR012677">
    <property type="entry name" value="Nucleotide-bd_a/b_plait_sf"/>
</dbReference>
<dbReference type="Pfam" id="PF00076">
    <property type="entry name" value="RRM_1"/>
    <property type="match status" value="4"/>
</dbReference>
<feature type="compositionally biased region" description="Basic and acidic residues" evidence="6">
    <location>
        <begin position="638"/>
        <end position="649"/>
    </location>
</feature>
<keyword evidence="3 5" id="KW-0694">RNA-binding</keyword>
<dbReference type="GO" id="GO:0003729">
    <property type="term" value="F:mRNA binding"/>
    <property type="evidence" value="ECO:0007669"/>
    <property type="project" value="TreeGrafter"/>
</dbReference>
<dbReference type="PANTHER" id="PTHR48039:SF5">
    <property type="entry name" value="RNA-BINDING PROTEIN 28"/>
    <property type="match status" value="1"/>
</dbReference>
<dbReference type="InterPro" id="IPR051945">
    <property type="entry name" value="RRM_MRD1_RNA_proc_ribogen"/>
</dbReference>
<dbReference type="Gene3D" id="3.30.70.330">
    <property type="match status" value="4"/>
</dbReference>
<dbReference type="OrthoDB" id="439808at2759"/>
<dbReference type="Proteomes" id="UP000838878">
    <property type="component" value="Chromosome 13"/>
</dbReference>
<evidence type="ECO:0000256" key="2">
    <source>
        <dbReference type="ARBA" id="ARBA00022737"/>
    </source>
</evidence>
<protein>
    <recommendedName>
        <fullName evidence="7">RRM domain-containing protein</fullName>
    </recommendedName>
</protein>
<keyword evidence="9" id="KW-1185">Reference proteome</keyword>
<name>A0A8J9UEM5_9NEOP</name>
<dbReference type="SUPFAM" id="SSF54928">
    <property type="entry name" value="RNA-binding domain, RBD"/>
    <property type="match status" value="3"/>
</dbReference>
<dbReference type="CDD" id="cd12416">
    <property type="entry name" value="RRM4_RBM28_like"/>
    <property type="match status" value="1"/>
</dbReference>
<feature type="compositionally biased region" description="Basic residues" evidence="6">
    <location>
        <begin position="758"/>
        <end position="776"/>
    </location>
</feature>
<dbReference type="CDD" id="cd12414">
    <property type="entry name" value="RRM2_RBM28_like"/>
    <property type="match status" value="2"/>
</dbReference>
<reference evidence="8" key="1">
    <citation type="submission" date="2021-12" db="EMBL/GenBank/DDBJ databases">
        <authorList>
            <person name="Martin H S."/>
        </authorList>
    </citation>
    <scope>NUCLEOTIDE SEQUENCE</scope>
</reference>
<accession>A0A8J9UEM5</accession>
<feature type="domain" description="RRM" evidence="7">
    <location>
        <begin position="356"/>
        <end position="435"/>
    </location>
</feature>
<dbReference type="FunFam" id="3.30.70.330:FF:000182">
    <property type="entry name" value="RNA-binding motif protein 28"/>
    <property type="match status" value="1"/>
</dbReference>
<keyword evidence="2" id="KW-0677">Repeat</keyword>
<proteinExistence type="predicted"/>
<dbReference type="InterPro" id="IPR035979">
    <property type="entry name" value="RBD_domain_sf"/>
</dbReference>
<dbReference type="GO" id="GO:0005730">
    <property type="term" value="C:nucleolus"/>
    <property type="evidence" value="ECO:0007669"/>
    <property type="project" value="TreeGrafter"/>
</dbReference>
<evidence type="ECO:0000313" key="9">
    <source>
        <dbReference type="Proteomes" id="UP000838878"/>
    </source>
</evidence>
<dbReference type="InterPro" id="IPR000504">
    <property type="entry name" value="RRM_dom"/>
</dbReference>
<feature type="compositionally biased region" description="Basic and acidic residues" evidence="6">
    <location>
        <begin position="613"/>
        <end position="624"/>
    </location>
</feature>
<feature type="region of interest" description="Disordered" evidence="6">
    <location>
        <begin position="110"/>
        <end position="140"/>
    </location>
</feature>
<feature type="compositionally biased region" description="Acidic residues" evidence="6">
    <location>
        <begin position="279"/>
        <end position="333"/>
    </location>
</feature>
<gene>
    <name evidence="8" type="ORF">BINO364_LOCUS5360</name>
</gene>
<feature type="compositionally biased region" description="Basic and acidic residues" evidence="6">
    <location>
        <begin position="117"/>
        <end position="140"/>
    </location>
</feature>
<evidence type="ECO:0000256" key="1">
    <source>
        <dbReference type="ARBA" id="ARBA00004123"/>
    </source>
</evidence>
<feature type="domain" description="RRM" evidence="7">
    <location>
        <begin position="500"/>
        <end position="585"/>
    </location>
</feature>
<evidence type="ECO:0000256" key="5">
    <source>
        <dbReference type="PROSITE-ProRule" id="PRU00176"/>
    </source>
</evidence>
<feature type="region of interest" description="Disordered" evidence="6">
    <location>
        <begin position="755"/>
        <end position="782"/>
    </location>
</feature>
<feature type="region of interest" description="Disordered" evidence="6">
    <location>
        <begin position="604"/>
        <end position="671"/>
    </location>
</feature>
<dbReference type="PROSITE" id="PS50102">
    <property type="entry name" value="RRM"/>
    <property type="match status" value="4"/>
</dbReference>
<evidence type="ECO:0000259" key="7">
    <source>
        <dbReference type="PROSITE" id="PS50102"/>
    </source>
</evidence>
<evidence type="ECO:0000313" key="8">
    <source>
        <dbReference type="EMBL" id="CAH0718956.1"/>
    </source>
</evidence>
<keyword evidence="4" id="KW-0539">Nucleus</keyword>
<feature type="compositionally biased region" description="Low complexity" evidence="6">
    <location>
        <begin position="650"/>
        <end position="669"/>
    </location>
</feature>
<feature type="compositionally biased region" description="Polar residues" evidence="6">
    <location>
        <begin position="337"/>
        <end position="347"/>
    </location>
</feature>
<feature type="region of interest" description="Disordered" evidence="6">
    <location>
        <begin position="245"/>
        <end position="349"/>
    </location>
</feature>
<dbReference type="FunFam" id="3.30.70.330:FF:000340">
    <property type="entry name" value="RNA-binding motif protein 28"/>
    <property type="match status" value="1"/>
</dbReference>
<dbReference type="PANTHER" id="PTHR48039">
    <property type="entry name" value="RNA-BINDING MOTIF PROTEIN 14B"/>
    <property type="match status" value="1"/>
</dbReference>
<dbReference type="AlphaFoldDB" id="A0A8J9UEM5"/>
<organism evidence="8 9">
    <name type="scientific">Brenthis ino</name>
    <name type="common">lesser marbled fritillary</name>
    <dbReference type="NCBI Taxonomy" id="405034"/>
    <lineage>
        <taxon>Eukaryota</taxon>
        <taxon>Metazoa</taxon>
        <taxon>Ecdysozoa</taxon>
        <taxon>Arthropoda</taxon>
        <taxon>Hexapoda</taxon>
        <taxon>Insecta</taxon>
        <taxon>Pterygota</taxon>
        <taxon>Neoptera</taxon>
        <taxon>Endopterygota</taxon>
        <taxon>Lepidoptera</taxon>
        <taxon>Glossata</taxon>
        <taxon>Ditrysia</taxon>
        <taxon>Papilionoidea</taxon>
        <taxon>Nymphalidae</taxon>
        <taxon>Heliconiinae</taxon>
        <taxon>Argynnini</taxon>
        <taxon>Brenthis</taxon>
    </lineage>
</organism>
<feature type="domain" description="RRM" evidence="7">
    <location>
        <begin position="153"/>
        <end position="230"/>
    </location>
</feature>
<dbReference type="EMBL" id="OV170233">
    <property type="protein sequence ID" value="CAH0718956.1"/>
    <property type="molecule type" value="Genomic_DNA"/>
</dbReference>
<evidence type="ECO:0000256" key="6">
    <source>
        <dbReference type="SAM" id="MobiDB-lite"/>
    </source>
</evidence>
<dbReference type="SMART" id="SM00360">
    <property type="entry name" value="RRM"/>
    <property type="match status" value="4"/>
</dbReference>
<evidence type="ECO:0000256" key="4">
    <source>
        <dbReference type="ARBA" id="ARBA00023242"/>
    </source>
</evidence>